<name>A0A815KG17_9BILA</name>
<dbReference type="EMBL" id="CAJOBE010028567">
    <property type="protein sequence ID" value="CAF4281806.1"/>
    <property type="molecule type" value="Genomic_DNA"/>
</dbReference>
<evidence type="ECO:0000313" key="4">
    <source>
        <dbReference type="Proteomes" id="UP000663864"/>
    </source>
</evidence>
<organism evidence="1 4">
    <name type="scientific">Rotaria sordida</name>
    <dbReference type="NCBI Taxonomy" id="392033"/>
    <lineage>
        <taxon>Eukaryota</taxon>
        <taxon>Metazoa</taxon>
        <taxon>Spiralia</taxon>
        <taxon>Gnathifera</taxon>
        <taxon>Rotifera</taxon>
        <taxon>Eurotatoria</taxon>
        <taxon>Bdelloidea</taxon>
        <taxon>Philodinida</taxon>
        <taxon>Philodinidae</taxon>
        <taxon>Rotaria</taxon>
    </lineage>
</organism>
<evidence type="ECO:0008006" key="5">
    <source>
        <dbReference type="Google" id="ProtNLM"/>
    </source>
</evidence>
<comment type="caution">
    <text evidence="1">The sequence shown here is derived from an EMBL/GenBank/DDBJ whole genome shotgun (WGS) entry which is preliminary data.</text>
</comment>
<dbReference type="EMBL" id="CAJNOT010003618">
    <property type="protein sequence ID" value="CAF1392697.1"/>
    <property type="molecule type" value="Genomic_DNA"/>
</dbReference>
<proteinExistence type="predicted"/>
<dbReference type="EMBL" id="CAJOBD010004167">
    <property type="protein sequence ID" value="CAF3983378.1"/>
    <property type="molecule type" value="Genomic_DNA"/>
</dbReference>
<reference evidence="1" key="1">
    <citation type="submission" date="2021-02" db="EMBL/GenBank/DDBJ databases">
        <authorList>
            <person name="Nowell W R."/>
        </authorList>
    </citation>
    <scope>NUCLEOTIDE SEQUENCE</scope>
</reference>
<dbReference type="Proteomes" id="UP000663874">
    <property type="component" value="Unassembled WGS sequence"/>
</dbReference>
<evidence type="ECO:0000313" key="3">
    <source>
        <dbReference type="EMBL" id="CAF4281806.1"/>
    </source>
</evidence>
<gene>
    <name evidence="3" type="ORF">FNK824_LOCUS39925</name>
    <name evidence="2" type="ORF">JBS370_LOCUS25307</name>
    <name evidence="1" type="ORF">ZHD862_LOCUS32708</name>
</gene>
<protein>
    <recommendedName>
        <fullName evidence="5">Lipocalin-like domain-containing protein</fullName>
    </recommendedName>
</protein>
<dbReference type="InterPro" id="IPR038670">
    <property type="entry name" value="HslJ-like_sf"/>
</dbReference>
<sequence length="120" mass="13357">MSSQGAKVVGQWKIVDYPQHPECIGCQFSIRQDDEKPNLYRLNAHVVNSIFCPFEHNPTTNEWTLAGGVGATLMLGPPEEMEKEGVIGNLISRIQNLEVEGGQHLVITTDNGEQIRLKRS</sequence>
<dbReference type="Gene3D" id="2.40.128.270">
    <property type="match status" value="1"/>
</dbReference>
<evidence type="ECO:0000313" key="2">
    <source>
        <dbReference type="EMBL" id="CAF3983378.1"/>
    </source>
</evidence>
<dbReference type="AlphaFoldDB" id="A0A815KG17"/>
<evidence type="ECO:0000313" key="1">
    <source>
        <dbReference type="EMBL" id="CAF1392697.1"/>
    </source>
</evidence>
<accession>A0A815KG17</accession>
<dbReference type="Proteomes" id="UP000663836">
    <property type="component" value="Unassembled WGS sequence"/>
</dbReference>
<dbReference type="Proteomes" id="UP000663864">
    <property type="component" value="Unassembled WGS sequence"/>
</dbReference>